<reference evidence="2" key="1">
    <citation type="submission" date="2021-10" db="EMBL/GenBank/DDBJ databases">
        <title>Tropical sea cucumber genome reveals ecological adaptation and Cuvierian tubules defense mechanism.</title>
        <authorList>
            <person name="Chen T."/>
        </authorList>
    </citation>
    <scope>NUCLEOTIDE SEQUENCE</scope>
    <source>
        <strain evidence="2">Nanhai2018</strain>
        <tissue evidence="2">Muscle</tissue>
    </source>
</reference>
<dbReference type="SUPFAM" id="SSF47986">
    <property type="entry name" value="DEATH domain"/>
    <property type="match status" value="1"/>
</dbReference>
<dbReference type="Pfam" id="PF00531">
    <property type="entry name" value="Death"/>
    <property type="match status" value="1"/>
</dbReference>
<dbReference type="CDD" id="cd01670">
    <property type="entry name" value="Death"/>
    <property type="match status" value="1"/>
</dbReference>
<dbReference type="InterPro" id="IPR011029">
    <property type="entry name" value="DEATH-like_dom_sf"/>
</dbReference>
<dbReference type="InterPro" id="IPR005135">
    <property type="entry name" value="Endo/exonuclease/phosphatase"/>
</dbReference>
<comment type="caution">
    <text evidence="2">The sequence shown here is derived from an EMBL/GenBank/DDBJ whole genome shotgun (WGS) entry which is preliminary data.</text>
</comment>
<dbReference type="GO" id="GO:0007165">
    <property type="term" value="P:signal transduction"/>
    <property type="evidence" value="ECO:0007669"/>
    <property type="project" value="InterPro"/>
</dbReference>
<dbReference type="PANTHER" id="PTHR46670">
    <property type="entry name" value="ENDO/EXONUCLEASE/PHOSPHATASE DOMAIN-CONTAINING PROTEIN"/>
    <property type="match status" value="1"/>
</dbReference>
<dbReference type="GO" id="GO:0003824">
    <property type="term" value="F:catalytic activity"/>
    <property type="evidence" value="ECO:0007669"/>
    <property type="project" value="InterPro"/>
</dbReference>
<dbReference type="Gene3D" id="1.10.533.10">
    <property type="entry name" value="Death Domain, Fas"/>
    <property type="match status" value="1"/>
</dbReference>
<feature type="domain" description="Death" evidence="1">
    <location>
        <begin position="312"/>
        <end position="382"/>
    </location>
</feature>
<evidence type="ECO:0000313" key="2">
    <source>
        <dbReference type="EMBL" id="KAJ8049331.1"/>
    </source>
</evidence>
<dbReference type="PANTHER" id="PTHR46670:SF3">
    <property type="entry name" value="ENDONUCLEASE_EXONUCLEASE_PHOSPHATASE DOMAIN-CONTAINING PROTEIN"/>
    <property type="match status" value="1"/>
</dbReference>
<organism evidence="2 3">
    <name type="scientific">Holothuria leucospilota</name>
    <name type="common">Black long sea cucumber</name>
    <name type="synonym">Mertensiothuria leucospilota</name>
    <dbReference type="NCBI Taxonomy" id="206669"/>
    <lineage>
        <taxon>Eukaryota</taxon>
        <taxon>Metazoa</taxon>
        <taxon>Echinodermata</taxon>
        <taxon>Eleutherozoa</taxon>
        <taxon>Echinozoa</taxon>
        <taxon>Holothuroidea</taxon>
        <taxon>Aspidochirotacea</taxon>
        <taxon>Aspidochirotida</taxon>
        <taxon>Holothuriidae</taxon>
        <taxon>Holothuria</taxon>
    </lineage>
</organism>
<proteinExistence type="predicted"/>
<dbReference type="SMART" id="SM00005">
    <property type="entry name" value="DEATH"/>
    <property type="match status" value="1"/>
</dbReference>
<dbReference type="Pfam" id="PF03372">
    <property type="entry name" value="Exo_endo_phos"/>
    <property type="match status" value="1"/>
</dbReference>
<dbReference type="Gene3D" id="3.60.10.10">
    <property type="entry name" value="Endonuclease/exonuclease/phosphatase"/>
    <property type="match status" value="1"/>
</dbReference>
<dbReference type="InterPro" id="IPR036691">
    <property type="entry name" value="Endo/exonu/phosph_ase_sf"/>
</dbReference>
<sequence length="382" mass="43968">MALVNVRSLKNKEILIMNEIKDYCLDICVLTVTWLTDSDDFWLAGCEFNGENYKISTANRKDGRGGGLALISLRQSPVRLIMSANKGTFEYAHWEVKFQQTALNILGVYRPPYSHKNQRTVPQFFDEFFEVLSTEISLTENTFIMGDFNIHVDVKDDSYGLNLTESMEALGFDQLVYFETHDRGHTLDHMYAPEISDIKVTNCYAGSYISDHCFVLADLSLRKDDVMEKTIKTRCFKKLDLIKSCEILDFDDLYDVNDLVCLVEAVDVKTVKALDQLIPVTTMRITERKKEIWFNGDIKQQKILSGELTTLSWRSVARHLGISDQIIQNIEKESIGDQKEIYYQMFKKWKQITGIDATYKVLEVALKDAQRLDLSHLVREGT</sequence>
<keyword evidence="3" id="KW-1185">Reference proteome</keyword>
<dbReference type="Proteomes" id="UP001152320">
    <property type="component" value="Chromosome 1"/>
</dbReference>
<evidence type="ECO:0000313" key="3">
    <source>
        <dbReference type="Proteomes" id="UP001152320"/>
    </source>
</evidence>
<dbReference type="InterPro" id="IPR000488">
    <property type="entry name" value="Death_dom"/>
</dbReference>
<dbReference type="EMBL" id="JAIZAY010000001">
    <property type="protein sequence ID" value="KAJ8049331.1"/>
    <property type="molecule type" value="Genomic_DNA"/>
</dbReference>
<name>A0A9Q1CQ50_HOLLE</name>
<dbReference type="OrthoDB" id="5988992at2759"/>
<accession>A0A9Q1CQ50</accession>
<evidence type="ECO:0000259" key="1">
    <source>
        <dbReference type="PROSITE" id="PS50017"/>
    </source>
</evidence>
<dbReference type="PROSITE" id="PS50017">
    <property type="entry name" value="DEATH_DOMAIN"/>
    <property type="match status" value="1"/>
</dbReference>
<protein>
    <recommendedName>
        <fullName evidence="1">Death domain-containing protein</fullName>
    </recommendedName>
</protein>
<dbReference type="SUPFAM" id="SSF56219">
    <property type="entry name" value="DNase I-like"/>
    <property type="match status" value="1"/>
</dbReference>
<dbReference type="AlphaFoldDB" id="A0A9Q1CQ50"/>
<gene>
    <name evidence="2" type="ORF">HOLleu_02031</name>
</gene>